<protein>
    <submittedName>
        <fullName evidence="10">Cation diffusion facilitator family transporter</fullName>
    </submittedName>
</protein>
<feature type="domain" description="Cation efflux protein transmembrane" evidence="8">
    <location>
        <begin position="20"/>
        <end position="220"/>
    </location>
</feature>
<evidence type="ECO:0000256" key="5">
    <source>
        <dbReference type="ARBA" id="ARBA00022989"/>
    </source>
</evidence>
<keyword evidence="3" id="KW-0813">Transport</keyword>
<comment type="similarity">
    <text evidence="2">Belongs to the cation diffusion facilitator (CDF) transporter (TC 2.A.4) family.</text>
</comment>
<evidence type="ECO:0000256" key="4">
    <source>
        <dbReference type="ARBA" id="ARBA00022692"/>
    </source>
</evidence>
<dbReference type="RefSeq" id="WP_281094751.1">
    <property type="nucleotide sequence ID" value="NZ_JARYZI010000007.1"/>
</dbReference>
<feature type="domain" description="Cation efflux protein cytoplasmic" evidence="9">
    <location>
        <begin position="225"/>
        <end position="300"/>
    </location>
</feature>
<dbReference type="InterPro" id="IPR002524">
    <property type="entry name" value="Cation_efflux"/>
</dbReference>
<evidence type="ECO:0000256" key="6">
    <source>
        <dbReference type="ARBA" id="ARBA00023136"/>
    </source>
</evidence>
<evidence type="ECO:0000256" key="3">
    <source>
        <dbReference type="ARBA" id="ARBA00022448"/>
    </source>
</evidence>
<evidence type="ECO:0000256" key="1">
    <source>
        <dbReference type="ARBA" id="ARBA00004141"/>
    </source>
</evidence>
<comment type="subcellular location">
    <subcellularLocation>
        <location evidence="1">Membrane</location>
        <topology evidence="1">Multi-pass membrane protein</topology>
    </subcellularLocation>
</comment>
<dbReference type="InterPro" id="IPR027469">
    <property type="entry name" value="Cation_efflux_TMD_sf"/>
</dbReference>
<reference evidence="10 11" key="1">
    <citation type="submission" date="2023-04" db="EMBL/GenBank/DDBJ databases">
        <title>Fusibacter bizertensis strain WBS, isolated from littoral bottom sediments of the Arctic seas - biochemical and genomic analysis.</title>
        <authorList>
            <person name="Brioukhanov A.L."/>
        </authorList>
    </citation>
    <scope>NUCLEOTIDE SEQUENCE [LARGE SCALE GENOMIC DNA]</scope>
    <source>
        <strain evidence="10 11">WBS</strain>
    </source>
</reference>
<dbReference type="InterPro" id="IPR027470">
    <property type="entry name" value="Cation_efflux_CTD"/>
</dbReference>
<dbReference type="InterPro" id="IPR050291">
    <property type="entry name" value="CDF_Transporter"/>
</dbReference>
<evidence type="ECO:0000259" key="9">
    <source>
        <dbReference type="Pfam" id="PF16916"/>
    </source>
</evidence>
<dbReference type="Pfam" id="PF01545">
    <property type="entry name" value="Cation_efflux"/>
    <property type="match status" value="1"/>
</dbReference>
<keyword evidence="5 7" id="KW-1133">Transmembrane helix</keyword>
<dbReference type="SUPFAM" id="SSF160240">
    <property type="entry name" value="Cation efflux protein cytoplasmic domain-like"/>
    <property type="match status" value="1"/>
</dbReference>
<evidence type="ECO:0000313" key="11">
    <source>
        <dbReference type="Proteomes" id="UP001158045"/>
    </source>
</evidence>
<evidence type="ECO:0000256" key="2">
    <source>
        <dbReference type="ARBA" id="ARBA00008114"/>
    </source>
</evidence>
<dbReference type="Proteomes" id="UP001158045">
    <property type="component" value="Unassembled WGS sequence"/>
</dbReference>
<keyword evidence="4 7" id="KW-0812">Transmembrane</keyword>
<evidence type="ECO:0000256" key="7">
    <source>
        <dbReference type="SAM" id="Phobius"/>
    </source>
</evidence>
<evidence type="ECO:0000313" key="10">
    <source>
        <dbReference type="EMBL" id="MDH8678863.1"/>
    </source>
</evidence>
<dbReference type="Gene3D" id="3.30.70.1350">
    <property type="entry name" value="Cation efflux protein, cytoplasmic domain"/>
    <property type="match status" value="1"/>
</dbReference>
<feature type="transmembrane region" description="Helical" evidence="7">
    <location>
        <begin position="86"/>
        <end position="104"/>
    </location>
</feature>
<dbReference type="NCBIfam" id="TIGR01297">
    <property type="entry name" value="CDF"/>
    <property type="match status" value="1"/>
</dbReference>
<dbReference type="InterPro" id="IPR058533">
    <property type="entry name" value="Cation_efflux_TM"/>
</dbReference>
<dbReference type="InterPro" id="IPR036837">
    <property type="entry name" value="Cation_efflux_CTD_sf"/>
</dbReference>
<dbReference type="SUPFAM" id="SSF161111">
    <property type="entry name" value="Cation efflux protein transmembrane domain-like"/>
    <property type="match status" value="1"/>
</dbReference>
<name>A0ABT6NEL2_9FIRM</name>
<dbReference type="Gene3D" id="1.20.1510.10">
    <property type="entry name" value="Cation efflux protein transmembrane domain"/>
    <property type="match status" value="1"/>
</dbReference>
<gene>
    <name evidence="10" type="ORF">QE109_11925</name>
</gene>
<keyword evidence="11" id="KW-1185">Reference proteome</keyword>
<organism evidence="10 11">
    <name type="scientific">Fusibacter bizertensis</name>
    <dbReference type="NCBI Taxonomy" id="1488331"/>
    <lineage>
        <taxon>Bacteria</taxon>
        <taxon>Bacillati</taxon>
        <taxon>Bacillota</taxon>
        <taxon>Clostridia</taxon>
        <taxon>Eubacteriales</taxon>
        <taxon>Eubacteriales Family XII. Incertae Sedis</taxon>
        <taxon>Fusibacter</taxon>
    </lineage>
</organism>
<feature type="transmembrane region" description="Helical" evidence="7">
    <location>
        <begin position="20"/>
        <end position="39"/>
    </location>
</feature>
<sequence>MYKEMVENRSRESIARKVTLVGFGVNAILTVFKIIAGIVGNSAAMLADGIHSLSDFFTDIVVLVGFKFTEKPADEEHNYGHGKYETLATVVISGALFLVGYKILTTGAQNICKIWFQGELIQSPKAIALIAACLSIGLKEGLYRYTTKVGKKINSSAVIANGWHHRSDAFSSVGTLLGISGAYILGPKWTWLDPMASMIVSFFIFKVAIEILIPAVNELLEASLSDPEIDEIHLIISQYPEILNYHHLRTRRIGDKVAVDVHFMFERNMTIESAHEYATKVENDLKRHFGLNSIINTHLEAFIK</sequence>
<keyword evidence="6 7" id="KW-0472">Membrane</keyword>
<accession>A0ABT6NEL2</accession>
<evidence type="ECO:0000259" key="8">
    <source>
        <dbReference type="Pfam" id="PF01545"/>
    </source>
</evidence>
<comment type="caution">
    <text evidence="10">The sequence shown here is derived from an EMBL/GenBank/DDBJ whole genome shotgun (WGS) entry which is preliminary data.</text>
</comment>
<dbReference type="Pfam" id="PF16916">
    <property type="entry name" value="ZT_dimer"/>
    <property type="match status" value="1"/>
</dbReference>
<dbReference type="EMBL" id="JARYZI010000007">
    <property type="protein sequence ID" value="MDH8678863.1"/>
    <property type="molecule type" value="Genomic_DNA"/>
</dbReference>
<dbReference type="PANTHER" id="PTHR43840:SF15">
    <property type="entry name" value="MITOCHONDRIAL METAL TRANSPORTER 1-RELATED"/>
    <property type="match status" value="1"/>
</dbReference>
<dbReference type="PANTHER" id="PTHR43840">
    <property type="entry name" value="MITOCHONDRIAL METAL TRANSPORTER 1-RELATED"/>
    <property type="match status" value="1"/>
</dbReference>
<proteinExistence type="inferred from homology"/>